<dbReference type="AlphaFoldDB" id="A0A1N7HVD0"/>
<dbReference type="Proteomes" id="UP000186106">
    <property type="component" value="Unassembled WGS sequence"/>
</dbReference>
<evidence type="ECO:0000256" key="1">
    <source>
        <dbReference type="SAM" id="Phobius"/>
    </source>
</evidence>
<organism evidence="2 3">
    <name type="scientific">Chryseobacterium joostei</name>
    <dbReference type="NCBI Taxonomy" id="112234"/>
    <lineage>
        <taxon>Bacteria</taxon>
        <taxon>Pseudomonadati</taxon>
        <taxon>Bacteroidota</taxon>
        <taxon>Flavobacteriia</taxon>
        <taxon>Flavobacteriales</taxon>
        <taxon>Weeksellaceae</taxon>
        <taxon>Chryseobacterium group</taxon>
        <taxon>Chryseobacterium</taxon>
    </lineage>
</organism>
<gene>
    <name evidence="2" type="ORF">SAMN05421768_101356</name>
</gene>
<name>A0A1N7HVD0_9FLAO</name>
<evidence type="ECO:0000313" key="2">
    <source>
        <dbReference type="EMBL" id="SIS28690.1"/>
    </source>
</evidence>
<proteinExistence type="predicted"/>
<keyword evidence="1" id="KW-0472">Membrane</keyword>
<accession>A0A1N7HVD0</accession>
<keyword evidence="1" id="KW-0812">Transmembrane</keyword>
<sequence length="100" mass="11752">MKKSILLIFTIFTMIFCGWTIVESSQKLNLQTLDIHAIEKRNIVENPKISDCEKKILIQSLDFRESRKQENSDSAFFAIQISIFIFFIQVLLFFGIIFKK</sequence>
<reference evidence="2 3" key="1">
    <citation type="submission" date="2017-01" db="EMBL/GenBank/DDBJ databases">
        <authorList>
            <person name="Mah S.A."/>
            <person name="Swanson W.J."/>
            <person name="Moy G.W."/>
            <person name="Vacquier V.D."/>
        </authorList>
    </citation>
    <scope>NUCLEOTIDE SEQUENCE [LARGE SCALE GENOMIC DNA]</scope>
    <source>
        <strain evidence="2 3">DSM 16927</strain>
    </source>
</reference>
<dbReference type="STRING" id="112234.SAMN05421768_101356"/>
<feature type="transmembrane region" description="Helical" evidence="1">
    <location>
        <begin position="75"/>
        <end position="98"/>
    </location>
</feature>
<feature type="transmembrane region" description="Helical" evidence="1">
    <location>
        <begin position="5"/>
        <end position="22"/>
    </location>
</feature>
<keyword evidence="1" id="KW-1133">Transmembrane helix</keyword>
<dbReference type="RefSeq" id="WP_123867276.1">
    <property type="nucleotide sequence ID" value="NZ_CP033926.1"/>
</dbReference>
<evidence type="ECO:0000313" key="3">
    <source>
        <dbReference type="Proteomes" id="UP000186106"/>
    </source>
</evidence>
<protein>
    <submittedName>
        <fullName evidence="2">Uncharacterized protein</fullName>
    </submittedName>
</protein>
<dbReference type="EMBL" id="FTNZ01000001">
    <property type="protein sequence ID" value="SIS28690.1"/>
    <property type="molecule type" value="Genomic_DNA"/>
</dbReference>